<dbReference type="SMART" id="SM00448">
    <property type="entry name" value="REC"/>
    <property type="match status" value="1"/>
</dbReference>
<name>A0A9E8KRI4_9ALTE</name>
<keyword evidence="2" id="KW-0902">Two-component regulatory system</keyword>
<keyword evidence="5" id="KW-0804">Transcription</keyword>
<protein>
    <submittedName>
        <fullName evidence="9">UvrY/SirA/GacA family response regulator transcription factor</fullName>
    </submittedName>
</protein>
<evidence type="ECO:0000259" key="8">
    <source>
        <dbReference type="PROSITE" id="PS50110"/>
    </source>
</evidence>
<keyword evidence="4" id="KW-0238">DNA-binding</keyword>
<evidence type="ECO:0000256" key="6">
    <source>
        <dbReference type="PROSITE-ProRule" id="PRU00169"/>
    </source>
</evidence>
<dbReference type="Pfam" id="PF00072">
    <property type="entry name" value="Response_reg"/>
    <property type="match status" value="1"/>
</dbReference>
<dbReference type="PRINTS" id="PR00038">
    <property type="entry name" value="HTHLUXR"/>
</dbReference>
<evidence type="ECO:0000313" key="10">
    <source>
        <dbReference type="Proteomes" id="UP001164472"/>
    </source>
</evidence>
<dbReference type="KEGG" id="asem:NNL22_05840"/>
<evidence type="ECO:0000256" key="5">
    <source>
        <dbReference type="ARBA" id="ARBA00023163"/>
    </source>
</evidence>
<feature type="domain" description="HTH luxR-type" evidence="7">
    <location>
        <begin position="143"/>
        <end position="208"/>
    </location>
</feature>
<dbReference type="PANTHER" id="PTHR43214:SF3">
    <property type="entry name" value="RESPONSE REGULATOR UVRY"/>
    <property type="match status" value="1"/>
</dbReference>
<feature type="domain" description="Response regulatory" evidence="8">
    <location>
        <begin position="3"/>
        <end position="119"/>
    </location>
</feature>
<accession>A0A9E8KRI4</accession>
<reference evidence="9" key="1">
    <citation type="submission" date="2022-07" db="EMBL/GenBank/DDBJ databases">
        <title>Alkalimarinus sp. nov., isolated from gut of a Alitta virens.</title>
        <authorList>
            <person name="Yang A.I."/>
            <person name="Shin N.-R."/>
        </authorList>
    </citation>
    <scope>NUCLEOTIDE SEQUENCE</scope>
    <source>
        <strain evidence="9">FA028</strain>
    </source>
</reference>
<evidence type="ECO:0000256" key="3">
    <source>
        <dbReference type="ARBA" id="ARBA00023015"/>
    </source>
</evidence>
<dbReference type="Pfam" id="PF00196">
    <property type="entry name" value="GerE"/>
    <property type="match status" value="1"/>
</dbReference>
<evidence type="ECO:0000256" key="4">
    <source>
        <dbReference type="ARBA" id="ARBA00023125"/>
    </source>
</evidence>
<organism evidence="9 10">
    <name type="scientific">Alkalimarinus sediminis</name>
    <dbReference type="NCBI Taxonomy" id="1632866"/>
    <lineage>
        <taxon>Bacteria</taxon>
        <taxon>Pseudomonadati</taxon>
        <taxon>Pseudomonadota</taxon>
        <taxon>Gammaproteobacteria</taxon>
        <taxon>Alteromonadales</taxon>
        <taxon>Alteromonadaceae</taxon>
        <taxon>Alkalimarinus</taxon>
    </lineage>
</organism>
<dbReference type="PROSITE" id="PS50043">
    <property type="entry name" value="HTH_LUXR_2"/>
    <property type="match status" value="1"/>
</dbReference>
<evidence type="ECO:0000313" key="9">
    <source>
        <dbReference type="EMBL" id="UZW76102.1"/>
    </source>
</evidence>
<dbReference type="SMART" id="SM00421">
    <property type="entry name" value="HTH_LUXR"/>
    <property type="match status" value="1"/>
</dbReference>
<dbReference type="Proteomes" id="UP001164472">
    <property type="component" value="Chromosome"/>
</dbReference>
<dbReference type="SUPFAM" id="SSF46894">
    <property type="entry name" value="C-terminal effector domain of the bipartite response regulators"/>
    <property type="match status" value="1"/>
</dbReference>
<dbReference type="Gene3D" id="3.40.50.2300">
    <property type="match status" value="1"/>
</dbReference>
<dbReference type="SUPFAM" id="SSF52172">
    <property type="entry name" value="CheY-like"/>
    <property type="match status" value="1"/>
</dbReference>
<dbReference type="InterPro" id="IPR011006">
    <property type="entry name" value="CheY-like_superfamily"/>
</dbReference>
<proteinExistence type="predicted"/>
<dbReference type="InterPro" id="IPR000792">
    <property type="entry name" value="Tscrpt_reg_LuxR_C"/>
</dbReference>
<dbReference type="NCBIfam" id="NF007018">
    <property type="entry name" value="PRK09483.1"/>
    <property type="match status" value="1"/>
</dbReference>
<dbReference type="RefSeq" id="WP_251811919.1">
    <property type="nucleotide sequence ID" value="NZ_CP101527.1"/>
</dbReference>
<evidence type="ECO:0000259" key="7">
    <source>
        <dbReference type="PROSITE" id="PS50043"/>
    </source>
</evidence>
<dbReference type="InterPro" id="IPR016032">
    <property type="entry name" value="Sig_transdc_resp-reg_C-effctor"/>
</dbReference>
<dbReference type="PANTHER" id="PTHR43214">
    <property type="entry name" value="TWO-COMPONENT RESPONSE REGULATOR"/>
    <property type="match status" value="1"/>
</dbReference>
<sequence>MIKVLVVDDHDLVRAGISRMLADETGIEVVGEACSGEDAVGIIKSVHPDIILMDLKMPGIGGLEATRKIKRLDDEIKVIVVTACNDDPYPARVMQSGASAYITKGADIDEMIRAIRVVHSGQRYMSPEIAQKLALKPFDDTEEGTVFDRLSEREMQIATMIVSCIKVQDISDKLCLSPKTVNSYRYRIFEKLGITSDVELTLLAVRHGILDTENID</sequence>
<dbReference type="PROSITE" id="PS00622">
    <property type="entry name" value="HTH_LUXR_1"/>
    <property type="match status" value="1"/>
</dbReference>
<dbReference type="AlphaFoldDB" id="A0A9E8KRI4"/>
<feature type="modified residue" description="4-aspartylphosphate" evidence="6">
    <location>
        <position position="54"/>
    </location>
</feature>
<dbReference type="CDD" id="cd17535">
    <property type="entry name" value="REC_NarL-like"/>
    <property type="match status" value="1"/>
</dbReference>
<dbReference type="InterPro" id="IPR001789">
    <property type="entry name" value="Sig_transdc_resp-reg_receiver"/>
</dbReference>
<dbReference type="CDD" id="cd06170">
    <property type="entry name" value="LuxR_C_like"/>
    <property type="match status" value="1"/>
</dbReference>
<keyword evidence="3" id="KW-0805">Transcription regulation</keyword>
<dbReference type="GO" id="GO:0000160">
    <property type="term" value="P:phosphorelay signal transduction system"/>
    <property type="evidence" value="ECO:0007669"/>
    <property type="project" value="UniProtKB-KW"/>
</dbReference>
<keyword evidence="1 6" id="KW-0597">Phosphoprotein</keyword>
<evidence type="ECO:0000256" key="1">
    <source>
        <dbReference type="ARBA" id="ARBA00022553"/>
    </source>
</evidence>
<keyword evidence="10" id="KW-1185">Reference proteome</keyword>
<dbReference type="InterPro" id="IPR039420">
    <property type="entry name" value="WalR-like"/>
</dbReference>
<gene>
    <name evidence="9" type="primary">uvrY</name>
    <name evidence="9" type="ORF">NNL22_05840</name>
</gene>
<dbReference type="GO" id="GO:0006355">
    <property type="term" value="P:regulation of DNA-templated transcription"/>
    <property type="evidence" value="ECO:0007669"/>
    <property type="project" value="InterPro"/>
</dbReference>
<dbReference type="InterPro" id="IPR058245">
    <property type="entry name" value="NreC/VraR/RcsB-like_REC"/>
</dbReference>
<dbReference type="PROSITE" id="PS50110">
    <property type="entry name" value="RESPONSE_REGULATORY"/>
    <property type="match status" value="1"/>
</dbReference>
<evidence type="ECO:0000256" key="2">
    <source>
        <dbReference type="ARBA" id="ARBA00023012"/>
    </source>
</evidence>
<dbReference type="GO" id="GO:0003677">
    <property type="term" value="F:DNA binding"/>
    <property type="evidence" value="ECO:0007669"/>
    <property type="project" value="UniProtKB-KW"/>
</dbReference>
<dbReference type="EMBL" id="CP101527">
    <property type="protein sequence ID" value="UZW76102.1"/>
    <property type="molecule type" value="Genomic_DNA"/>
</dbReference>